<proteinExistence type="predicted"/>
<keyword evidence="2" id="KW-1185">Reference proteome</keyword>
<comment type="caution">
    <text evidence="1">The sequence shown here is derived from an EMBL/GenBank/DDBJ whole genome shotgun (WGS) entry which is preliminary data.</text>
</comment>
<evidence type="ECO:0000313" key="2">
    <source>
        <dbReference type="Proteomes" id="UP001597479"/>
    </source>
</evidence>
<evidence type="ECO:0000313" key="1">
    <source>
        <dbReference type="EMBL" id="MFD2796411.1"/>
    </source>
</evidence>
<dbReference type="Proteomes" id="UP001597479">
    <property type="component" value="Unassembled WGS sequence"/>
</dbReference>
<gene>
    <name evidence="1" type="ORF">ACFS27_22815</name>
</gene>
<sequence>MALDAKDRAFRYDGISRVDYKSLNMDRVLTAFLGRLNWSGAPSVMSRASDLNVDDYTWILLNDVERFRGFGDDEDVTRRWVSTHLLDLVNRGRSTEQVAGPRPLHGYAYRLRNSRRSRPYGADEQLYEMLSAKQPAIDALRNFFFTEQAGADAGGAADIDVESQALLSMVEATKNQAKDRGEPATRKPLQMLCRQPAETMADDVMRLLLHRHFMPRTVLVEHLKVLLSFHLALYHLRMIKLVPRAVREAGVSPSCTRGHPRGETCPYAVNLFADVVGDPMSPVAMLANRSASVWYGRVPQFVRGTFALLKLADFAEDLRRRNKPLPGTGRSELAAVDVASLLTKKYEREREGFFDMRVRRILDDEEKDQPLGPELKTILDLGLNSFDTYLELIMHYRGRFQRKYLMECLDSLLMKGRPGQLVAQPRGTRAERRFVLDSRLLEVLLQVSLVRPDERGVTRTHPMRVDEVLAVLRNRYGIFIDELPSADGFEGADLADQAVLRTNGVAFVDRLREIGYYRDLSDAYLTQTVTPRYVIGSPIEGSSR</sequence>
<accession>A0ABW5VYM2</accession>
<dbReference type="Pfam" id="PF26611">
    <property type="entry name" value="MAD7"/>
    <property type="match status" value="1"/>
</dbReference>
<organism evidence="1 2">
    <name type="scientific">Promicromonospora vindobonensis</name>
    <dbReference type="NCBI Taxonomy" id="195748"/>
    <lineage>
        <taxon>Bacteria</taxon>
        <taxon>Bacillati</taxon>
        <taxon>Actinomycetota</taxon>
        <taxon>Actinomycetes</taxon>
        <taxon>Micrococcales</taxon>
        <taxon>Promicromonosporaceae</taxon>
        <taxon>Promicromonospora</taxon>
    </lineage>
</organism>
<dbReference type="RefSeq" id="WP_377187946.1">
    <property type="nucleotide sequence ID" value="NZ_JBHUOG010000002.1"/>
</dbReference>
<name>A0ABW5VYM2_9MICO</name>
<protein>
    <submittedName>
        <fullName evidence="1">Uncharacterized protein</fullName>
    </submittedName>
</protein>
<dbReference type="InterPro" id="IPR058120">
    <property type="entry name" value="MADS7"/>
</dbReference>
<dbReference type="NCBIfam" id="NF047733">
    <property type="entry name" value="antiphage_MADS7"/>
    <property type="match status" value="1"/>
</dbReference>
<reference evidence="2" key="1">
    <citation type="journal article" date="2019" name="Int. J. Syst. Evol. Microbiol.">
        <title>The Global Catalogue of Microorganisms (GCM) 10K type strain sequencing project: providing services to taxonomists for standard genome sequencing and annotation.</title>
        <authorList>
            <consortium name="The Broad Institute Genomics Platform"/>
            <consortium name="The Broad Institute Genome Sequencing Center for Infectious Disease"/>
            <person name="Wu L."/>
            <person name="Ma J."/>
        </authorList>
    </citation>
    <scope>NUCLEOTIDE SEQUENCE [LARGE SCALE GENOMIC DNA]</scope>
    <source>
        <strain evidence="2">CCM 7044</strain>
    </source>
</reference>
<dbReference type="EMBL" id="JBHUOG010000002">
    <property type="protein sequence ID" value="MFD2796411.1"/>
    <property type="molecule type" value="Genomic_DNA"/>
</dbReference>